<sequence length="446" mass="45700">MIKKVVILIFVLAALIGGTLAAPSLSLQIGTVPTPAALEVKARDLSLVCPGALFKAGGAQGTTLGNFEHVGLVSYASQFNSTDGATLNSGDGVFTVSAAESAKENVVPNQGSELLNASQYQNAAGATLRGLAATNCQLPSNDIFLLGGATATGREALLILRNTAQVDSTVSLEIFSEAGSVDAPGLNGIAVVSGKSTVVPLSGMVPKTKSFGIRVKATGGAVTAWIQQRTVRGLSAGGVDYVAPSPEAAKQQVIPGVFIRGTAQVSKLRAASADFEDLLPVLRVYVPGTANATVTVQVVGATPATFGTVVRSAVNAGSVSDIEITGLKDGNYVALVSSDVPVQSAFRLSRVTATSAPDFTWIPAAQKFTGKRKLTVPNIGISKFCIYNEKTGAVEVIEVTPGSTYSFSGSEQPIYANLITDVDGTVANLSVLDQKNAGGKVSVNVR</sequence>
<evidence type="ECO:0000313" key="1">
    <source>
        <dbReference type="EMBL" id="AIC47913.1"/>
    </source>
</evidence>
<dbReference type="RefSeq" id="WP_051636321.1">
    <property type="nucleotide sequence ID" value="NZ_CP007490.1"/>
</dbReference>
<dbReference type="KEGG" id="rla:Rhola_00011200"/>
<gene>
    <name evidence="1" type="ORF">Rhola_00011200</name>
</gene>
<reference evidence="1 2" key="1">
    <citation type="journal article" date="2014" name="Int. J. Syst. Evol. Microbiol.">
        <title>Rhodoluna lacicola gen. nov., sp. nov., a planktonic freshwater bacterium with stream-lined genome.</title>
        <authorList>
            <person name="Hahn M."/>
            <person name="Schmidt J."/>
            <person name="Taipale S.J."/>
            <person name="Doolittle W.F."/>
            <person name="Koll U."/>
        </authorList>
    </citation>
    <scope>NUCLEOTIDE SEQUENCE [LARGE SCALE GENOMIC DNA]</scope>
    <source>
        <strain evidence="1 2">MWH-Ta8</strain>
    </source>
</reference>
<dbReference type="OrthoDB" id="3264966at2"/>
<accession>A0A060JMV0</accession>
<dbReference type="HOGENOM" id="CLU_027258_0_0_11"/>
<keyword evidence="2" id="KW-1185">Reference proteome</keyword>
<evidence type="ECO:0000313" key="2">
    <source>
        <dbReference type="Proteomes" id="UP000067708"/>
    </source>
</evidence>
<dbReference type="eggNOG" id="COG3147">
    <property type="taxonomic scope" value="Bacteria"/>
</dbReference>
<protein>
    <recommendedName>
        <fullName evidence="3">Secreted protein</fullName>
    </recommendedName>
</protein>
<dbReference type="AlphaFoldDB" id="A0A060JMV0"/>
<organism evidence="1 2">
    <name type="scientific">Rhodoluna lacicola</name>
    <dbReference type="NCBI Taxonomy" id="529884"/>
    <lineage>
        <taxon>Bacteria</taxon>
        <taxon>Bacillati</taxon>
        <taxon>Actinomycetota</taxon>
        <taxon>Actinomycetes</taxon>
        <taxon>Micrococcales</taxon>
        <taxon>Microbacteriaceae</taxon>
        <taxon>Luna cluster</taxon>
        <taxon>Luna-1 subcluster</taxon>
        <taxon>Rhodoluna</taxon>
    </lineage>
</organism>
<dbReference type="STRING" id="529884.Rhola_00011200"/>
<dbReference type="Proteomes" id="UP000067708">
    <property type="component" value="Chromosome"/>
</dbReference>
<name>A0A060JMV0_9MICO</name>
<dbReference type="Pfam" id="PF18986">
    <property type="entry name" value="DUF5719"/>
    <property type="match status" value="1"/>
</dbReference>
<dbReference type="EMBL" id="CP007490">
    <property type="protein sequence ID" value="AIC47913.1"/>
    <property type="molecule type" value="Genomic_DNA"/>
</dbReference>
<evidence type="ECO:0008006" key="3">
    <source>
        <dbReference type="Google" id="ProtNLM"/>
    </source>
</evidence>
<proteinExistence type="predicted"/>
<dbReference type="InterPro" id="IPR043777">
    <property type="entry name" value="DUF5719"/>
</dbReference>